<keyword evidence="4" id="KW-0479">Metal-binding</keyword>
<keyword evidence="11" id="KW-0032">Aminotransferase</keyword>
<dbReference type="Proteomes" id="UP000886632">
    <property type="component" value="Unassembled WGS sequence"/>
</dbReference>
<dbReference type="EC" id="2.8.1.7" evidence="3"/>
<dbReference type="Gene3D" id="3.90.1150.10">
    <property type="entry name" value="Aspartate Aminotransferase, domain 1"/>
    <property type="match status" value="1"/>
</dbReference>
<dbReference type="InterPro" id="IPR015422">
    <property type="entry name" value="PyrdxlP-dep_Trfase_small"/>
</dbReference>
<evidence type="ECO:0000256" key="7">
    <source>
        <dbReference type="ARBA" id="ARBA00023014"/>
    </source>
</evidence>
<dbReference type="InterPro" id="IPR000192">
    <property type="entry name" value="Aminotrans_V_dom"/>
</dbReference>
<accession>A0A9D7TAV5</accession>
<evidence type="ECO:0000256" key="5">
    <source>
        <dbReference type="ARBA" id="ARBA00022898"/>
    </source>
</evidence>
<reference evidence="11" key="1">
    <citation type="submission" date="2020-10" db="EMBL/GenBank/DDBJ databases">
        <title>Connecting structure to function with the recovery of over 1000 high-quality activated sludge metagenome-assembled genomes encoding full-length rRNA genes using long-read sequencing.</title>
        <authorList>
            <person name="Singleton C.M."/>
            <person name="Petriglieri F."/>
            <person name="Kristensen J.M."/>
            <person name="Kirkegaard R.H."/>
            <person name="Michaelsen T.Y."/>
            <person name="Andersen M.H."/>
            <person name="Karst S.M."/>
            <person name="Dueholm M.S."/>
            <person name="Nielsen P.H."/>
            <person name="Albertsen M."/>
        </authorList>
    </citation>
    <scope>NUCLEOTIDE SEQUENCE</scope>
    <source>
        <strain evidence="11">Ribe_18-Q3-R11-54_MAXAC.001</strain>
    </source>
</reference>
<organism evidence="11 12">
    <name type="scientific">Candidatus Phosphoribacter hodrii</name>
    <dbReference type="NCBI Taxonomy" id="2953743"/>
    <lineage>
        <taxon>Bacteria</taxon>
        <taxon>Bacillati</taxon>
        <taxon>Actinomycetota</taxon>
        <taxon>Actinomycetes</taxon>
        <taxon>Micrococcales</taxon>
        <taxon>Dermatophilaceae</taxon>
        <taxon>Candidatus Phosphoribacter</taxon>
    </lineage>
</organism>
<dbReference type="InterPro" id="IPR015424">
    <property type="entry name" value="PyrdxlP-dep_Trfase"/>
</dbReference>
<keyword evidence="11" id="KW-0808">Transferase</keyword>
<dbReference type="SUPFAM" id="SSF53383">
    <property type="entry name" value="PLP-dependent transferases"/>
    <property type="match status" value="1"/>
</dbReference>
<evidence type="ECO:0000256" key="6">
    <source>
        <dbReference type="ARBA" id="ARBA00023004"/>
    </source>
</evidence>
<comment type="catalytic activity">
    <reaction evidence="8">
        <text>(sulfur carrier)-H + L-cysteine = (sulfur carrier)-SH + L-alanine</text>
        <dbReference type="Rhea" id="RHEA:43892"/>
        <dbReference type="Rhea" id="RHEA-COMP:14737"/>
        <dbReference type="Rhea" id="RHEA-COMP:14739"/>
        <dbReference type="ChEBI" id="CHEBI:29917"/>
        <dbReference type="ChEBI" id="CHEBI:35235"/>
        <dbReference type="ChEBI" id="CHEBI:57972"/>
        <dbReference type="ChEBI" id="CHEBI:64428"/>
        <dbReference type="EC" id="2.8.1.7"/>
    </reaction>
</comment>
<dbReference type="GO" id="GO:0051536">
    <property type="term" value="F:iron-sulfur cluster binding"/>
    <property type="evidence" value="ECO:0007669"/>
    <property type="project" value="UniProtKB-KW"/>
</dbReference>
<evidence type="ECO:0000313" key="11">
    <source>
        <dbReference type="EMBL" id="MBL0003083.1"/>
    </source>
</evidence>
<dbReference type="GO" id="GO:0046872">
    <property type="term" value="F:metal ion binding"/>
    <property type="evidence" value="ECO:0007669"/>
    <property type="project" value="UniProtKB-KW"/>
</dbReference>
<feature type="domain" description="Aminotransferase class V" evidence="10">
    <location>
        <begin position="2"/>
        <end position="219"/>
    </location>
</feature>
<evidence type="ECO:0000256" key="1">
    <source>
        <dbReference type="ARBA" id="ARBA00001933"/>
    </source>
</evidence>
<dbReference type="PANTHER" id="PTHR11601:SF34">
    <property type="entry name" value="CYSTEINE DESULFURASE"/>
    <property type="match status" value="1"/>
</dbReference>
<dbReference type="Pfam" id="PF00266">
    <property type="entry name" value="Aminotran_5"/>
    <property type="match status" value="1"/>
</dbReference>
<protein>
    <recommendedName>
        <fullName evidence="3">cysteine desulfurase</fullName>
        <ecNumber evidence="3">2.8.1.7</ecNumber>
    </recommendedName>
</protein>
<evidence type="ECO:0000256" key="8">
    <source>
        <dbReference type="ARBA" id="ARBA00050776"/>
    </source>
</evidence>
<dbReference type="PROSITE" id="PS00595">
    <property type="entry name" value="AA_TRANSFER_CLASS_5"/>
    <property type="match status" value="1"/>
</dbReference>
<comment type="similarity">
    <text evidence="2">Belongs to the class-V pyridoxal-phosphate-dependent aminotransferase family. NifS/IscS subfamily.</text>
</comment>
<keyword evidence="7" id="KW-0411">Iron-sulfur</keyword>
<evidence type="ECO:0000313" key="12">
    <source>
        <dbReference type="Proteomes" id="UP000886632"/>
    </source>
</evidence>
<dbReference type="AlphaFoldDB" id="A0A9D7TAV5"/>
<dbReference type="InterPro" id="IPR020578">
    <property type="entry name" value="Aminotrans_V_PyrdxlP_BS"/>
</dbReference>
<evidence type="ECO:0000256" key="2">
    <source>
        <dbReference type="ARBA" id="ARBA00006490"/>
    </source>
</evidence>
<name>A0A9D7TAV5_9MICO</name>
<comment type="caution">
    <text evidence="11">The sequence shown here is derived from an EMBL/GenBank/DDBJ whole genome shotgun (WGS) entry which is preliminary data.</text>
</comment>
<comment type="cofactor">
    <cofactor evidence="1 9">
        <name>pyridoxal 5'-phosphate</name>
        <dbReference type="ChEBI" id="CHEBI:597326"/>
    </cofactor>
</comment>
<dbReference type="PANTHER" id="PTHR11601">
    <property type="entry name" value="CYSTEINE DESULFURYLASE FAMILY MEMBER"/>
    <property type="match status" value="1"/>
</dbReference>
<dbReference type="Gene3D" id="3.40.640.10">
    <property type="entry name" value="Type I PLP-dependent aspartate aminotransferase-like (Major domain)"/>
    <property type="match status" value="1"/>
</dbReference>
<dbReference type="EMBL" id="JADKGK010000009">
    <property type="protein sequence ID" value="MBL0003083.1"/>
    <property type="molecule type" value="Genomic_DNA"/>
</dbReference>
<dbReference type="InterPro" id="IPR015421">
    <property type="entry name" value="PyrdxlP-dep_Trfase_major"/>
</dbReference>
<proteinExistence type="inferred from homology"/>
<evidence type="ECO:0000256" key="4">
    <source>
        <dbReference type="ARBA" id="ARBA00022723"/>
    </source>
</evidence>
<evidence type="ECO:0000256" key="3">
    <source>
        <dbReference type="ARBA" id="ARBA00012239"/>
    </source>
</evidence>
<dbReference type="GO" id="GO:0031071">
    <property type="term" value="F:cysteine desulfurase activity"/>
    <property type="evidence" value="ECO:0007669"/>
    <property type="project" value="UniProtKB-EC"/>
</dbReference>
<dbReference type="GO" id="GO:0008483">
    <property type="term" value="F:transaminase activity"/>
    <property type="evidence" value="ECO:0007669"/>
    <property type="project" value="UniProtKB-KW"/>
</dbReference>
<keyword evidence="5" id="KW-0663">Pyridoxal phosphate</keyword>
<evidence type="ECO:0000259" key="10">
    <source>
        <dbReference type="Pfam" id="PF00266"/>
    </source>
</evidence>
<gene>
    <name evidence="11" type="ORF">IPP00_03540</name>
</gene>
<sequence>MITVQMANNEVGSLQPIAEIAAVARSRGIAVHVDAAQAVAKVALDVQELDVDLVSLSAHKIHGPQGVGALYLRPGARPLPPLLLGGGQESGARSGTQPVALIAGFGAACREARGQWREEAVTVAALRDTLWDALNQQLDGLRCNGATGLPGCLNITIDGVTAAALMAEAPQLAFSSASACSSSHGSGSHVLTAMGLTASQQGQTVRFGLSRDNSPQDVARAAEILVAAVSRLRRIRLVDERGQVA</sequence>
<evidence type="ECO:0000256" key="9">
    <source>
        <dbReference type="RuleBase" id="RU004504"/>
    </source>
</evidence>
<keyword evidence="6" id="KW-0408">Iron</keyword>